<dbReference type="GeneID" id="90035251"/>
<dbReference type="InterPro" id="IPR004045">
    <property type="entry name" value="Glutathione_S-Trfase_N"/>
</dbReference>
<dbReference type="CDD" id="cd03046">
    <property type="entry name" value="GST_N_GTT1_like"/>
    <property type="match status" value="1"/>
</dbReference>
<evidence type="ECO:0000259" key="2">
    <source>
        <dbReference type="PROSITE" id="PS50404"/>
    </source>
</evidence>
<keyword evidence="5" id="KW-1185">Reference proteome</keyword>
<dbReference type="Pfam" id="PF13409">
    <property type="entry name" value="GST_N_2"/>
    <property type="match status" value="1"/>
</dbReference>
<dbReference type="SFLD" id="SFLDG00358">
    <property type="entry name" value="Main_(cytGST)"/>
    <property type="match status" value="1"/>
</dbReference>
<reference evidence="4 5" key="1">
    <citation type="submission" date="2024-03" db="EMBL/GenBank/DDBJ databases">
        <title>Genome-scale model development and genomic sequencing of the oleaginous clade Lipomyces.</title>
        <authorList>
            <consortium name="Lawrence Berkeley National Laboratory"/>
            <person name="Czajka J.J."/>
            <person name="Han Y."/>
            <person name="Kim J."/>
            <person name="Mondo S.J."/>
            <person name="Hofstad B.A."/>
            <person name="Robles A."/>
            <person name="Haridas S."/>
            <person name="Riley R."/>
            <person name="LaButti K."/>
            <person name="Pangilinan J."/>
            <person name="Andreopoulos W."/>
            <person name="Lipzen A."/>
            <person name="Yan J."/>
            <person name="Wang M."/>
            <person name="Ng V."/>
            <person name="Grigoriev I.V."/>
            <person name="Spatafora J.W."/>
            <person name="Magnuson J.K."/>
            <person name="Baker S.E."/>
            <person name="Pomraning K.R."/>
        </authorList>
    </citation>
    <scope>NUCLEOTIDE SEQUENCE [LARGE SCALE GENOMIC DNA]</scope>
    <source>
        <strain evidence="4 5">Phaff 52-87</strain>
    </source>
</reference>
<dbReference type="RefSeq" id="XP_064768422.1">
    <property type="nucleotide sequence ID" value="XM_064909739.1"/>
</dbReference>
<dbReference type="InterPro" id="IPR004046">
    <property type="entry name" value="GST_C"/>
</dbReference>
<dbReference type="Gene3D" id="1.20.1050.10">
    <property type="match status" value="1"/>
</dbReference>
<dbReference type="PANTHER" id="PTHR44051:SF9">
    <property type="entry name" value="GLUTATHIONE S-TRANSFERASE 1"/>
    <property type="match status" value="1"/>
</dbReference>
<accession>A0ABR1F6B8</accession>
<name>A0ABR1F6B8_9ASCO</name>
<dbReference type="EMBL" id="JBBJBU010000005">
    <property type="protein sequence ID" value="KAK7205389.1"/>
    <property type="molecule type" value="Genomic_DNA"/>
</dbReference>
<dbReference type="SUPFAM" id="SSF47616">
    <property type="entry name" value="GST C-terminal domain-like"/>
    <property type="match status" value="1"/>
</dbReference>
<dbReference type="InterPro" id="IPR036282">
    <property type="entry name" value="Glutathione-S-Trfase_C_sf"/>
</dbReference>
<feature type="domain" description="GST N-terminal" evidence="2">
    <location>
        <begin position="10"/>
        <end position="92"/>
    </location>
</feature>
<dbReference type="InterPro" id="IPR010987">
    <property type="entry name" value="Glutathione-S-Trfase_C-like"/>
</dbReference>
<dbReference type="InterPro" id="IPR040079">
    <property type="entry name" value="Glutathione_S-Trfase"/>
</dbReference>
<proteinExistence type="inferred from homology"/>
<organism evidence="4 5">
    <name type="scientific">Myxozyma melibiosi</name>
    <dbReference type="NCBI Taxonomy" id="54550"/>
    <lineage>
        <taxon>Eukaryota</taxon>
        <taxon>Fungi</taxon>
        <taxon>Dikarya</taxon>
        <taxon>Ascomycota</taxon>
        <taxon>Saccharomycotina</taxon>
        <taxon>Lipomycetes</taxon>
        <taxon>Lipomycetales</taxon>
        <taxon>Lipomycetaceae</taxon>
        <taxon>Myxozyma</taxon>
    </lineage>
</organism>
<dbReference type="SFLD" id="SFLDG01150">
    <property type="entry name" value="Main.1:_Beta-like"/>
    <property type="match status" value="1"/>
</dbReference>
<comment type="caution">
    <text evidence="4">The sequence shown here is derived from an EMBL/GenBank/DDBJ whole genome shotgun (WGS) entry which is preliminary data.</text>
</comment>
<protein>
    <submittedName>
        <fullName evidence="4">Glutathione S-transferase</fullName>
    </submittedName>
</protein>
<dbReference type="PANTHER" id="PTHR44051">
    <property type="entry name" value="GLUTATHIONE S-TRANSFERASE-RELATED"/>
    <property type="match status" value="1"/>
</dbReference>
<comment type="similarity">
    <text evidence="1">Belongs to the GST superfamily.</text>
</comment>
<gene>
    <name evidence="4" type="ORF">BZA70DRAFT_155134</name>
</gene>
<dbReference type="Gene3D" id="3.40.30.10">
    <property type="entry name" value="Glutaredoxin"/>
    <property type="match status" value="1"/>
</dbReference>
<dbReference type="SUPFAM" id="SSF52833">
    <property type="entry name" value="Thioredoxin-like"/>
    <property type="match status" value="1"/>
</dbReference>
<dbReference type="Proteomes" id="UP001498771">
    <property type="component" value="Unassembled WGS sequence"/>
</dbReference>
<dbReference type="PROSITE" id="PS50404">
    <property type="entry name" value="GST_NTER"/>
    <property type="match status" value="1"/>
</dbReference>
<evidence type="ECO:0000313" key="5">
    <source>
        <dbReference type="Proteomes" id="UP001498771"/>
    </source>
</evidence>
<evidence type="ECO:0000313" key="4">
    <source>
        <dbReference type="EMBL" id="KAK7205389.1"/>
    </source>
</evidence>
<sequence length="242" mass="27480">MDGEAIVKPRSPIILHWLVQSRSHRILWLLEELELPYEVKVYKRNAKTQLADPALKAVHPRGKSPIIEDDGTVIAESGLIIEYLIEKYGKHTSLYPKTPEDLLKARYYLHYAEGSLQPVLLFLYITYMTRNAPMPFFIRPIARRILDAMDNAFAAPDAKQQLQLLEDELTRNGTGFFVGDSCTGADIILIFPLQGAVTRAGLTKKAYPALWKYMNDMQDRDAYKRANEKVEALGMPATTVKL</sequence>
<dbReference type="InterPro" id="IPR036249">
    <property type="entry name" value="Thioredoxin-like_sf"/>
</dbReference>
<dbReference type="Pfam" id="PF00043">
    <property type="entry name" value="GST_C"/>
    <property type="match status" value="1"/>
</dbReference>
<dbReference type="SFLD" id="SFLDS00019">
    <property type="entry name" value="Glutathione_Transferase_(cytos"/>
    <property type="match status" value="1"/>
</dbReference>
<evidence type="ECO:0000259" key="3">
    <source>
        <dbReference type="PROSITE" id="PS50405"/>
    </source>
</evidence>
<feature type="domain" description="GST C-terminal" evidence="3">
    <location>
        <begin position="98"/>
        <end position="240"/>
    </location>
</feature>
<evidence type="ECO:0000256" key="1">
    <source>
        <dbReference type="ARBA" id="ARBA00007409"/>
    </source>
</evidence>
<dbReference type="PROSITE" id="PS50405">
    <property type="entry name" value="GST_CTER"/>
    <property type="match status" value="1"/>
</dbReference>